<dbReference type="InterPro" id="IPR042121">
    <property type="entry name" value="MutL_C_regsub"/>
</dbReference>
<evidence type="ECO:0000256" key="1">
    <source>
        <dbReference type="ARBA" id="ARBA00006082"/>
    </source>
</evidence>
<keyword evidence="3 4" id="KW-0234">DNA repair</keyword>
<dbReference type="EMBL" id="CP002028">
    <property type="protein sequence ID" value="ADG82345.1"/>
    <property type="molecule type" value="Genomic_DNA"/>
</dbReference>
<dbReference type="GO" id="GO:0140664">
    <property type="term" value="F:ATP-dependent DNA damage sensor activity"/>
    <property type="evidence" value="ECO:0007669"/>
    <property type="project" value="InterPro"/>
</dbReference>
<comment type="similarity">
    <text evidence="1 4">Belongs to the DNA mismatch repair MutL/HexB family.</text>
</comment>
<organism evidence="8 9">
    <name type="scientific">Thermincola potens (strain JR)</name>
    <dbReference type="NCBI Taxonomy" id="635013"/>
    <lineage>
        <taxon>Bacteria</taxon>
        <taxon>Bacillati</taxon>
        <taxon>Bacillota</taxon>
        <taxon>Clostridia</taxon>
        <taxon>Eubacteriales</taxon>
        <taxon>Thermincolaceae</taxon>
        <taxon>Thermincola</taxon>
    </lineage>
</organism>
<dbReference type="GO" id="GO:0006298">
    <property type="term" value="P:mismatch repair"/>
    <property type="evidence" value="ECO:0007669"/>
    <property type="project" value="UniProtKB-UniRule"/>
</dbReference>
<keyword evidence="9" id="KW-1185">Reference proteome</keyword>
<dbReference type="Gene3D" id="3.30.565.10">
    <property type="entry name" value="Histidine kinase-like ATPase, C-terminal domain"/>
    <property type="match status" value="1"/>
</dbReference>
<dbReference type="InterPro" id="IPR037198">
    <property type="entry name" value="MutL_C_sf"/>
</dbReference>
<dbReference type="KEGG" id="tjr:TherJR_1492"/>
<accession>D5XFC4</accession>
<feature type="domain" description="MutL C-terminal dimerisation" evidence="6">
    <location>
        <begin position="441"/>
        <end position="583"/>
    </location>
</feature>
<dbReference type="GO" id="GO:0032300">
    <property type="term" value="C:mismatch repair complex"/>
    <property type="evidence" value="ECO:0007669"/>
    <property type="project" value="InterPro"/>
</dbReference>
<dbReference type="InterPro" id="IPR020568">
    <property type="entry name" value="Ribosomal_Su5_D2-typ_SF"/>
</dbReference>
<dbReference type="Gene3D" id="3.30.1540.20">
    <property type="entry name" value="MutL, C-terminal domain, dimerisation subdomain"/>
    <property type="match status" value="1"/>
</dbReference>
<dbReference type="STRING" id="635013.TherJR_1492"/>
<dbReference type="InterPro" id="IPR038973">
    <property type="entry name" value="MutL/Mlh/Pms-like"/>
</dbReference>
<evidence type="ECO:0000259" key="7">
    <source>
        <dbReference type="SMART" id="SM01340"/>
    </source>
</evidence>
<protein>
    <recommendedName>
        <fullName evidence="4">DNA mismatch repair protein MutL</fullName>
    </recommendedName>
</protein>
<dbReference type="Pfam" id="PF13589">
    <property type="entry name" value="HATPase_c_3"/>
    <property type="match status" value="1"/>
</dbReference>
<dbReference type="AlphaFoldDB" id="D5XFC4"/>
<dbReference type="NCBIfam" id="TIGR00585">
    <property type="entry name" value="mutl"/>
    <property type="match status" value="1"/>
</dbReference>
<dbReference type="InterPro" id="IPR014721">
    <property type="entry name" value="Ribsml_uS5_D2-typ_fold_subgr"/>
</dbReference>
<dbReference type="Proteomes" id="UP000002377">
    <property type="component" value="Chromosome"/>
</dbReference>
<proteinExistence type="inferred from homology"/>
<dbReference type="PANTHER" id="PTHR10073:SF12">
    <property type="entry name" value="DNA MISMATCH REPAIR PROTEIN MLH1"/>
    <property type="match status" value="1"/>
</dbReference>
<dbReference type="Gene3D" id="3.30.1370.100">
    <property type="entry name" value="MutL, C-terminal domain, regulatory subdomain"/>
    <property type="match status" value="1"/>
</dbReference>
<dbReference type="Gene3D" id="3.30.230.10">
    <property type="match status" value="1"/>
</dbReference>
<dbReference type="eggNOG" id="COG0323">
    <property type="taxonomic scope" value="Bacteria"/>
</dbReference>
<dbReference type="InterPro" id="IPR042120">
    <property type="entry name" value="MutL_C_dimsub"/>
</dbReference>
<name>D5XFC4_THEPJ</name>
<dbReference type="SMART" id="SM00853">
    <property type="entry name" value="MutL_C"/>
    <property type="match status" value="1"/>
</dbReference>
<dbReference type="PANTHER" id="PTHR10073">
    <property type="entry name" value="DNA MISMATCH REPAIR PROTEIN MLH, PMS, MUTL"/>
    <property type="match status" value="1"/>
</dbReference>
<sequence length="627" mass="69487">MGKIKILDDFTANKIAAGEVVERPASVIKELVENALDAGSSKIEIQISRGGLDKITVIDNGEGMDREDARLAFHRHATSKIRNDADLDAIATLGFRGEALPSIAAVSTVEVRTRPHNEVCGARLIVEGGKIVKDEDIGCPAGTTITVSNLFANVPARLKNIKSVSLEAGHISDVVSKLAVAYPEVSFSLQHDNRFLFKTSGNGDMLDIIASLYGTETARALLPINAERDGIGINGYIARPSVTRSTRNHQTFIVNRRIVKSRPLSQALEQGYHSLIMTGRYPVAFLNIHLPYNLIDPNVHPAKMEVRLFVLDKISDLLSSAVKVALSSNTLIPETKIPVEKPSGIQNRNQAQYVQQFLDVDEGHYHGKQAECSLVKEGSPVLAELPDRSIADEPQDEPQKEPQKEPQDIPLNMLLDLPRRISLDTPYNYFPKDKVIAGLRPIGQIDCTYIVAQGREAGLYLIDQHAAHERILYEKNMQVPTTNYSQLLAIPQHIELTHLEAQVLITNILEFQAIGFVIEHFGGDSFLLRGVPGGFPPGKEKKIFLDLLDYFFSNQHKLTNKELREDLIIMMSCKAAIKAGDRLLQGQMEKLLADLSNTELPYTCPHGRPTVIHISGYELEKMFKRVL</sequence>
<dbReference type="Pfam" id="PF01119">
    <property type="entry name" value="DNA_mis_repair"/>
    <property type="match status" value="1"/>
</dbReference>
<dbReference type="InterPro" id="IPR036890">
    <property type="entry name" value="HATPase_C_sf"/>
</dbReference>
<evidence type="ECO:0000256" key="3">
    <source>
        <dbReference type="ARBA" id="ARBA00023204"/>
    </source>
</evidence>
<dbReference type="SUPFAM" id="SSF55874">
    <property type="entry name" value="ATPase domain of HSP90 chaperone/DNA topoisomerase II/histidine kinase"/>
    <property type="match status" value="1"/>
</dbReference>
<dbReference type="HOGENOM" id="CLU_004131_4_1_9"/>
<dbReference type="InterPro" id="IPR013507">
    <property type="entry name" value="DNA_mismatch_S5_2-like"/>
</dbReference>
<dbReference type="InterPro" id="IPR002099">
    <property type="entry name" value="MutL/Mlh/PMS"/>
</dbReference>
<comment type="function">
    <text evidence="4">This protein is involved in the repair of mismatches in DNA. It is required for dam-dependent methyl-directed DNA mismatch repair. May act as a 'molecular matchmaker', a protein that promotes the formation of a stable complex between two or more DNA-binding proteins in an ATP-dependent manner without itself being part of a final effector complex.</text>
</comment>
<reference evidence="8 9" key="1">
    <citation type="submission" date="2010-05" db="EMBL/GenBank/DDBJ databases">
        <title>Complete sequence of Thermincola sp. JR.</title>
        <authorList>
            <consortium name="US DOE Joint Genome Institute"/>
            <person name="Lucas S."/>
            <person name="Copeland A."/>
            <person name="Lapidus A."/>
            <person name="Cheng J.-F."/>
            <person name="Bruce D."/>
            <person name="Goodwin L."/>
            <person name="Pitluck S."/>
            <person name="Chertkov O."/>
            <person name="Detter J.C."/>
            <person name="Han C."/>
            <person name="Tapia R."/>
            <person name="Land M."/>
            <person name="Hauser L."/>
            <person name="Kyrpides N."/>
            <person name="Mikhailova N."/>
            <person name="Hazen T.C."/>
            <person name="Woyke T."/>
        </authorList>
    </citation>
    <scope>NUCLEOTIDE SEQUENCE [LARGE SCALE GENOMIC DNA]</scope>
    <source>
        <strain evidence="8 9">JR</strain>
    </source>
</reference>
<dbReference type="CDD" id="cd00782">
    <property type="entry name" value="MutL_Trans"/>
    <property type="match status" value="1"/>
</dbReference>
<feature type="region of interest" description="Disordered" evidence="5">
    <location>
        <begin position="389"/>
        <end position="409"/>
    </location>
</feature>
<dbReference type="CDD" id="cd16926">
    <property type="entry name" value="HATPase_MutL-MLH-PMS-like"/>
    <property type="match status" value="1"/>
</dbReference>
<dbReference type="InterPro" id="IPR014762">
    <property type="entry name" value="DNA_mismatch_repair_CS"/>
</dbReference>
<dbReference type="HAMAP" id="MF_00149">
    <property type="entry name" value="DNA_mis_repair"/>
    <property type="match status" value="1"/>
</dbReference>
<evidence type="ECO:0000256" key="4">
    <source>
        <dbReference type="HAMAP-Rule" id="MF_00149"/>
    </source>
</evidence>
<dbReference type="PROSITE" id="PS00058">
    <property type="entry name" value="DNA_MISMATCH_REPAIR_1"/>
    <property type="match status" value="1"/>
</dbReference>
<evidence type="ECO:0000256" key="2">
    <source>
        <dbReference type="ARBA" id="ARBA00022763"/>
    </source>
</evidence>
<evidence type="ECO:0000256" key="5">
    <source>
        <dbReference type="SAM" id="MobiDB-lite"/>
    </source>
</evidence>
<dbReference type="GO" id="GO:0005524">
    <property type="term" value="F:ATP binding"/>
    <property type="evidence" value="ECO:0007669"/>
    <property type="project" value="InterPro"/>
</dbReference>
<dbReference type="GO" id="GO:0016887">
    <property type="term" value="F:ATP hydrolysis activity"/>
    <property type="evidence" value="ECO:0007669"/>
    <property type="project" value="InterPro"/>
</dbReference>
<gene>
    <name evidence="4" type="primary">mutL</name>
    <name evidence="8" type="ordered locus">TherJR_1492</name>
</gene>
<dbReference type="SUPFAM" id="SSF54211">
    <property type="entry name" value="Ribosomal protein S5 domain 2-like"/>
    <property type="match status" value="1"/>
</dbReference>
<dbReference type="SMART" id="SM01340">
    <property type="entry name" value="DNA_mis_repair"/>
    <property type="match status" value="1"/>
</dbReference>
<dbReference type="InterPro" id="IPR014790">
    <property type="entry name" value="MutL_C"/>
</dbReference>
<dbReference type="GO" id="GO:0030983">
    <property type="term" value="F:mismatched DNA binding"/>
    <property type="evidence" value="ECO:0007669"/>
    <property type="project" value="InterPro"/>
</dbReference>
<dbReference type="InterPro" id="IPR020667">
    <property type="entry name" value="DNA_mismatch_repair_MutL"/>
</dbReference>
<keyword evidence="2 4" id="KW-0227">DNA damage</keyword>
<dbReference type="FunFam" id="3.30.565.10:FF:000003">
    <property type="entry name" value="DNA mismatch repair endonuclease MutL"/>
    <property type="match status" value="1"/>
</dbReference>
<evidence type="ECO:0000313" key="8">
    <source>
        <dbReference type="EMBL" id="ADG82345.1"/>
    </source>
</evidence>
<feature type="domain" description="DNA mismatch repair protein S5" evidence="7">
    <location>
        <begin position="209"/>
        <end position="327"/>
    </location>
</feature>
<dbReference type="Pfam" id="PF08676">
    <property type="entry name" value="MutL_C"/>
    <property type="match status" value="1"/>
</dbReference>
<feature type="compositionally biased region" description="Basic and acidic residues" evidence="5">
    <location>
        <begin position="389"/>
        <end position="407"/>
    </location>
</feature>
<evidence type="ECO:0000259" key="6">
    <source>
        <dbReference type="SMART" id="SM00853"/>
    </source>
</evidence>
<dbReference type="SUPFAM" id="SSF118116">
    <property type="entry name" value="DNA mismatch repair protein MutL"/>
    <property type="match status" value="1"/>
</dbReference>
<evidence type="ECO:0000313" key="9">
    <source>
        <dbReference type="Proteomes" id="UP000002377"/>
    </source>
</evidence>